<feature type="transmembrane region" description="Helical" evidence="1">
    <location>
        <begin position="449"/>
        <end position="470"/>
    </location>
</feature>
<dbReference type="EMBL" id="JBBBDM010000007">
    <property type="protein sequence ID" value="MEI5688110.1"/>
    <property type="molecule type" value="Genomic_DNA"/>
</dbReference>
<accession>A0ABU8H4Z3</accession>
<evidence type="ECO:0000313" key="2">
    <source>
        <dbReference type="EMBL" id="MEI5688110.1"/>
    </source>
</evidence>
<dbReference type="Proteomes" id="UP001367771">
    <property type="component" value="Unassembled WGS sequence"/>
</dbReference>
<feature type="transmembrane region" description="Helical" evidence="1">
    <location>
        <begin position="303"/>
        <end position="330"/>
    </location>
</feature>
<evidence type="ECO:0000313" key="3">
    <source>
        <dbReference type="Proteomes" id="UP001367771"/>
    </source>
</evidence>
<keyword evidence="1" id="KW-0472">Membrane</keyword>
<feature type="transmembrane region" description="Helical" evidence="1">
    <location>
        <begin position="174"/>
        <end position="192"/>
    </location>
</feature>
<sequence>MTITTEPARRAMRPVRILLFALVWFSCAWFGSWELNPNNATRLFAAISLVEDGDATIDEFAALTIDKASFAGHAYLDKAPGMTLAALPAVWIADAVTGTRAADFGAVPGGPGFETYLRLRTRIAVAIGPAVLTALAAVLLFDLGMGLTGSAAAGLFAALGYALGTPIWGWSTTLLGHAVVADCYGVAFWAIWRGSGGRSGTRRYAAIAGAALGWAVVVEHQAVLAAVPIGLWALWQLRDRADRLRLAGIAVAAGIVALLPLAAYNIIAFGTPFRVGYSGVVGWEGMHQGLFGLGWPRLTVMRAVLFSFQLGLVWVAPVLLLAPLGLVAWLRRPERRALAITAIATALIVLLVNAAYVYWDGGNTTGPRFLIPAVAPLALGLAAEWWRAGGRGERLAMTLLLTLSIAVNAMIAAAEIYTPPLVTFPVGQWVAVAFARGLLRTVPSEWFGWSPWAGFALWAVLAVPALAWLARRVSRAA</sequence>
<feature type="transmembrane region" description="Helical" evidence="1">
    <location>
        <begin position="365"/>
        <end position="383"/>
    </location>
</feature>
<keyword evidence="1" id="KW-0812">Transmembrane</keyword>
<keyword evidence="1" id="KW-1133">Transmembrane helix</keyword>
<feature type="transmembrane region" description="Helical" evidence="1">
    <location>
        <begin position="204"/>
        <end position="234"/>
    </location>
</feature>
<evidence type="ECO:0008006" key="4">
    <source>
        <dbReference type="Google" id="ProtNLM"/>
    </source>
</evidence>
<gene>
    <name evidence="2" type="ORF">V8201_13555</name>
</gene>
<feature type="transmembrane region" description="Helical" evidence="1">
    <location>
        <begin position="246"/>
        <end position="267"/>
    </location>
</feature>
<protein>
    <recommendedName>
        <fullName evidence="4">Glycosyltransferase RgtA/B/C/D-like domain-containing protein</fullName>
    </recommendedName>
</protein>
<proteinExistence type="predicted"/>
<feature type="transmembrane region" description="Helical" evidence="1">
    <location>
        <begin position="123"/>
        <end position="141"/>
    </location>
</feature>
<feature type="transmembrane region" description="Helical" evidence="1">
    <location>
        <begin position="15"/>
        <end position="33"/>
    </location>
</feature>
<evidence type="ECO:0000256" key="1">
    <source>
        <dbReference type="SAM" id="Phobius"/>
    </source>
</evidence>
<keyword evidence="3" id="KW-1185">Reference proteome</keyword>
<feature type="transmembrane region" description="Helical" evidence="1">
    <location>
        <begin position="147"/>
        <end position="167"/>
    </location>
</feature>
<feature type="transmembrane region" description="Helical" evidence="1">
    <location>
        <begin position="337"/>
        <end position="359"/>
    </location>
</feature>
<name>A0ABU8H4Z3_9SPHN</name>
<organism evidence="2 3">
    <name type="scientific">Sphingomonas kyungheensis</name>
    <dbReference type="NCBI Taxonomy" id="1069987"/>
    <lineage>
        <taxon>Bacteria</taxon>
        <taxon>Pseudomonadati</taxon>
        <taxon>Pseudomonadota</taxon>
        <taxon>Alphaproteobacteria</taxon>
        <taxon>Sphingomonadales</taxon>
        <taxon>Sphingomonadaceae</taxon>
        <taxon>Sphingomonas</taxon>
    </lineage>
</organism>
<dbReference type="RefSeq" id="WP_336545623.1">
    <property type="nucleotide sequence ID" value="NZ_JBBBDM010000007.1"/>
</dbReference>
<feature type="transmembrane region" description="Helical" evidence="1">
    <location>
        <begin position="395"/>
        <end position="417"/>
    </location>
</feature>
<reference evidence="2 3" key="1">
    <citation type="journal article" date="2013" name="Int. J. Syst. Evol. Microbiol.">
        <title>Sphingomonas kyungheensis sp. nov., a bacterium with ginsenoside-converting activity isolated from soil of a ginseng field.</title>
        <authorList>
            <person name="Son H.M."/>
            <person name="Yang J.E."/>
            <person name="Park Y."/>
            <person name="Han C.K."/>
            <person name="Kim S.G."/>
            <person name="Kook M."/>
            <person name="Yi T.H."/>
        </authorList>
    </citation>
    <scope>NUCLEOTIDE SEQUENCE [LARGE SCALE GENOMIC DNA]</scope>
    <source>
        <strain evidence="2 3">LMG 26582</strain>
    </source>
</reference>
<comment type="caution">
    <text evidence="2">The sequence shown here is derived from an EMBL/GenBank/DDBJ whole genome shotgun (WGS) entry which is preliminary data.</text>
</comment>